<dbReference type="AlphaFoldDB" id="A0A4Z2ETD2"/>
<name>A0A4Z2ETD2_9TELE</name>
<evidence type="ECO:0000256" key="1">
    <source>
        <dbReference type="SAM" id="MobiDB-lite"/>
    </source>
</evidence>
<organism evidence="3 4">
    <name type="scientific">Liparis tanakae</name>
    <name type="common">Tanaka's snailfish</name>
    <dbReference type="NCBI Taxonomy" id="230148"/>
    <lineage>
        <taxon>Eukaryota</taxon>
        <taxon>Metazoa</taxon>
        <taxon>Chordata</taxon>
        <taxon>Craniata</taxon>
        <taxon>Vertebrata</taxon>
        <taxon>Euteleostomi</taxon>
        <taxon>Actinopterygii</taxon>
        <taxon>Neopterygii</taxon>
        <taxon>Teleostei</taxon>
        <taxon>Neoteleostei</taxon>
        <taxon>Acanthomorphata</taxon>
        <taxon>Eupercaria</taxon>
        <taxon>Perciformes</taxon>
        <taxon>Cottioidei</taxon>
        <taxon>Cottales</taxon>
        <taxon>Liparidae</taxon>
        <taxon>Liparis</taxon>
    </lineage>
</organism>
<evidence type="ECO:0000313" key="4">
    <source>
        <dbReference type="Proteomes" id="UP000314294"/>
    </source>
</evidence>
<dbReference type="EMBL" id="SRLO01003275">
    <property type="protein sequence ID" value="TNN31634.1"/>
    <property type="molecule type" value="Genomic_DNA"/>
</dbReference>
<feature type="region of interest" description="Disordered" evidence="1">
    <location>
        <begin position="52"/>
        <end position="71"/>
    </location>
</feature>
<dbReference type="OrthoDB" id="10260614at2759"/>
<sequence>MDAAGVVMGWKFFDHAAHLGGALFGIGYILFGQDLIWRNREPFVKRWHDLRTGGGASGGGGGASGGGGGAA</sequence>
<proteinExistence type="predicted"/>
<keyword evidence="2" id="KW-0472">Membrane</keyword>
<dbReference type="Proteomes" id="UP000314294">
    <property type="component" value="Unassembled WGS sequence"/>
</dbReference>
<evidence type="ECO:0000313" key="3">
    <source>
        <dbReference type="EMBL" id="TNN31634.1"/>
    </source>
</evidence>
<reference evidence="3 4" key="1">
    <citation type="submission" date="2019-03" db="EMBL/GenBank/DDBJ databases">
        <title>First draft genome of Liparis tanakae, snailfish: a comprehensive survey of snailfish specific genes.</title>
        <authorList>
            <person name="Kim W."/>
            <person name="Song I."/>
            <person name="Jeong J.-H."/>
            <person name="Kim D."/>
            <person name="Kim S."/>
            <person name="Ryu S."/>
            <person name="Song J.Y."/>
            <person name="Lee S.K."/>
        </authorList>
    </citation>
    <scope>NUCLEOTIDE SEQUENCE [LARGE SCALE GENOMIC DNA]</scope>
    <source>
        <tissue evidence="3">Muscle</tissue>
    </source>
</reference>
<accession>A0A4Z2ETD2</accession>
<keyword evidence="2" id="KW-1133">Transmembrane helix</keyword>
<keyword evidence="4" id="KW-1185">Reference proteome</keyword>
<keyword evidence="2" id="KW-0812">Transmembrane</keyword>
<evidence type="ECO:0000256" key="2">
    <source>
        <dbReference type="SAM" id="Phobius"/>
    </source>
</evidence>
<comment type="caution">
    <text evidence="3">The sequence shown here is derived from an EMBL/GenBank/DDBJ whole genome shotgun (WGS) entry which is preliminary data.</text>
</comment>
<gene>
    <name evidence="3" type="primary">Parl</name>
    <name evidence="3" type="ORF">EYF80_058205</name>
</gene>
<protein>
    <submittedName>
        <fullName evidence="3">Presenilins-associated rhomboid-like protein, mitochondrial</fullName>
    </submittedName>
</protein>
<feature type="transmembrane region" description="Helical" evidence="2">
    <location>
        <begin position="16"/>
        <end position="37"/>
    </location>
</feature>